<dbReference type="SUPFAM" id="SSF56112">
    <property type="entry name" value="Protein kinase-like (PK-like)"/>
    <property type="match status" value="1"/>
</dbReference>
<evidence type="ECO:0000259" key="2">
    <source>
        <dbReference type="PROSITE" id="PS50010"/>
    </source>
</evidence>
<dbReference type="PROSITE" id="PS50010">
    <property type="entry name" value="DH_2"/>
    <property type="match status" value="1"/>
</dbReference>
<dbReference type="InterPro" id="IPR011993">
    <property type="entry name" value="PH-like_dom_sf"/>
</dbReference>
<dbReference type="GO" id="GO:0005085">
    <property type="term" value="F:guanyl-nucleotide exchange factor activity"/>
    <property type="evidence" value="ECO:0007669"/>
    <property type="project" value="InterPro"/>
</dbReference>
<sequence>MSTTTVADGEYIQAIENVQRLAIHQTVCDELLQIILRNREKRESDTEWLRTIAEYFESLKLWANFDQVELLMQCEAIPDTLALLQQRMSEFDVAIPEDYHKRARQSCKSSTPFAVLAVLRCPDGLERLECLPSTSLHKAMALLQNALDCLSPASDEYGEIRTALMHLQVVDSQATLEAPDLTAQISDISEEPFAKGGFSDVYTGEWLRQEKVALKILRILGGSGATKRHKLFRREVKLWHGLRHPHLLQFWGLCNTSQGLAMVSPFMPNGNASAFLAANPDAGALELLVGAAYGLEYLHTRQPPITHGDLRGANILVSRTGQAQLSDFGLSKIMEAASTDTSVGMTTANAGATRWMAPELFHSEPVEYPPSCASPHPSTVSLTGEDAGDRPGTTEKPRASEDKERWEGVTPRSDVWAYGMTVYELMTGKVPYWRVKTSPTVMLAIVRGELPSKPRASDVRHDWQPQLLELMHECWTQRPNLRPTMTAISETMRSIRDASQARSPVPQSLLLAFDTPLLPLTPTTWPNDADKASSEPLLIDSPITETSHDINYVVAEKEVHPAIELSLPLSRGKSNKRKSTTDSTLAKAEIHDSVPELPASRPNVPLTRADLTRPRSSSAPVAVPTELYLKDQPSPPKTGSMTMFNSENSSMVSLDSMLNQNRRSRPITPATPVPPDPDPPSTPSSPVTRRRQRLSSLSFWKRNSTDKTSTESTSGTEGSFDPKAAISILQSLIQGEESMLRDTYDAVLSSRIRMAHPSVIPVERVDHFLTRVLGSYIKLRGQRGHFLRELKSAEQEIASDLVPTVISLLTRTIDCFCMIYPDYAKGIYNVEDILTEEMENNFPFRAWMQRSEDDMRLKRFLRSPLASIETVFVRLSQLIAFAKPKASGAALLDLKLREDELVGVLMKTRLSKWQGAMGKDEVVYNWRQLVLRTNSRAFMEESRQSVIFKFIEAQMTCLRIVKDFHSGVLRRIVQSPALVLPDLEKVYDSMAIIIEHQQQLMQHLHAHQLESHPLLTDVPQVVFQTITSWGHAYTTYSSQLCDALRELETHSADIFPLVHAISSPTIMDHDIASLLWAPITHLRRLSKALHLLLNVTPDDHVELKPIVESISTITKLVEVCDNLSSASGSSPEIRQLATQLQWQGVEDLVVRLDDPHRQLIHEGKVLIPSQEEKGSGFTELFAIVLDNFFILTTPQMRWGLSFLQVEEVVALENLSILDLDESSSYHDLYLLDTPQGEVIAAPLTLQFEETSSAKTLTLLCHTTLEVLEWRRHLTAAKLTRESSVDGFPKTAFVQHALVASVSFSPSCSAEFSLNGVIYTVVGGSRVNGLWIRAGHESSLRQLLQGVSIRYCTVVHSLQLLLVLVGKALVSYRLEDIAAFKVSSRQVDTKGSVIFFRCRLHKGRPLLVVAVGHNHNTSSIVRIFDSGVVGLDSTSRRSSFFGGKQTWSNMFKQVAEVPVAQILHDCAIFDDCIVLMGSDGFVQVNLERPDEHRQLASGWSMSDPTVLPVFKGLASSQTYHRCQTSKPINIIRHNNITLLCYSDFGVFLKDGGTVQGACIDWTSNKVTQAFYLAPYVLLVSKTTLETRLVHNGKLVDRFDAEELYITHEPEISTGSESRYFHLAARGEAGSRQFDVDELDTFSVHQWSLQRI</sequence>
<feature type="domain" description="Protein kinase" evidence="3">
    <location>
        <begin position="187"/>
        <end position="495"/>
    </location>
</feature>
<dbReference type="eggNOG" id="KOG0192">
    <property type="taxonomic scope" value="Eukaryota"/>
</dbReference>
<name>G4TMD1_SERID</name>
<dbReference type="InterPro" id="IPR035899">
    <property type="entry name" value="DBL_dom_sf"/>
</dbReference>
<feature type="region of interest" description="Disordered" evidence="1">
    <location>
        <begin position="570"/>
        <end position="645"/>
    </location>
</feature>
<dbReference type="InterPro" id="IPR001245">
    <property type="entry name" value="Ser-Thr/Tyr_kinase_cat_dom"/>
</dbReference>
<dbReference type="InterPro" id="IPR011009">
    <property type="entry name" value="Kinase-like_dom_sf"/>
</dbReference>
<dbReference type="PROSITE" id="PS00109">
    <property type="entry name" value="PROTEIN_KINASE_TYR"/>
    <property type="match status" value="1"/>
</dbReference>
<comment type="caution">
    <text evidence="5">The sequence shown here is derived from an EMBL/GenBank/DDBJ whole genome shotgun (WGS) entry which is preliminary data.</text>
</comment>
<protein>
    <submittedName>
        <fullName evidence="5">Uncharacterized protein</fullName>
    </submittedName>
</protein>
<dbReference type="Gene3D" id="1.10.510.10">
    <property type="entry name" value="Transferase(Phosphotransferase) domain 1"/>
    <property type="match status" value="2"/>
</dbReference>
<dbReference type="Pfam" id="PF07714">
    <property type="entry name" value="PK_Tyr_Ser-Thr"/>
    <property type="match status" value="2"/>
</dbReference>
<evidence type="ECO:0000259" key="3">
    <source>
        <dbReference type="PROSITE" id="PS50011"/>
    </source>
</evidence>
<organism evidence="5 6">
    <name type="scientific">Serendipita indica (strain DSM 11827)</name>
    <name type="common">Root endophyte fungus</name>
    <name type="synonym">Piriformospora indica</name>
    <dbReference type="NCBI Taxonomy" id="1109443"/>
    <lineage>
        <taxon>Eukaryota</taxon>
        <taxon>Fungi</taxon>
        <taxon>Dikarya</taxon>
        <taxon>Basidiomycota</taxon>
        <taxon>Agaricomycotina</taxon>
        <taxon>Agaricomycetes</taxon>
        <taxon>Sebacinales</taxon>
        <taxon>Serendipitaceae</taxon>
        <taxon>Serendipita</taxon>
    </lineage>
</organism>
<dbReference type="SUPFAM" id="SSF48065">
    <property type="entry name" value="DBL homology domain (DH-domain)"/>
    <property type="match status" value="1"/>
</dbReference>
<feature type="region of interest" description="Disordered" evidence="1">
    <location>
        <begin position="369"/>
        <end position="407"/>
    </location>
</feature>
<dbReference type="Proteomes" id="UP000007148">
    <property type="component" value="Unassembled WGS sequence"/>
</dbReference>
<dbReference type="EMBL" id="CAFZ01000166">
    <property type="protein sequence ID" value="CCA72473.1"/>
    <property type="molecule type" value="Genomic_DNA"/>
</dbReference>
<feature type="region of interest" description="Disordered" evidence="1">
    <location>
        <begin position="662"/>
        <end position="720"/>
    </location>
</feature>
<feature type="domain" description="CNH" evidence="4">
    <location>
        <begin position="1302"/>
        <end position="1617"/>
    </location>
</feature>
<dbReference type="InterPro" id="IPR001180">
    <property type="entry name" value="CNH_dom"/>
</dbReference>
<dbReference type="Pfam" id="PF00621">
    <property type="entry name" value="RhoGEF"/>
    <property type="match status" value="1"/>
</dbReference>
<dbReference type="InParanoid" id="G4TMD1"/>
<dbReference type="PROSITE" id="PS50219">
    <property type="entry name" value="CNH"/>
    <property type="match status" value="1"/>
</dbReference>
<feature type="domain" description="DH" evidence="2">
    <location>
        <begin position="942"/>
        <end position="1123"/>
    </location>
</feature>
<dbReference type="PROSITE" id="PS50011">
    <property type="entry name" value="PROTEIN_KINASE_DOM"/>
    <property type="match status" value="1"/>
</dbReference>
<dbReference type="InterPro" id="IPR000219">
    <property type="entry name" value="DH_dom"/>
</dbReference>
<dbReference type="InterPro" id="IPR051681">
    <property type="entry name" value="Ser/Thr_Kinases-Pseudokinases"/>
</dbReference>
<feature type="compositionally biased region" description="Low complexity" evidence="1">
    <location>
        <begin position="710"/>
        <end position="719"/>
    </location>
</feature>
<evidence type="ECO:0000256" key="1">
    <source>
        <dbReference type="SAM" id="MobiDB-lite"/>
    </source>
</evidence>
<feature type="compositionally biased region" description="Basic and acidic residues" evidence="1">
    <location>
        <begin position="387"/>
        <end position="407"/>
    </location>
</feature>
<keyword evidence="6" id="KW-1185">Reference proteome</keyword>
<dbReference type="Gene3D" id="2.30.29.30">
    <property type="entry name" value="Pleckstrin-homology domain (PH domain)/Phosphotyrosine-binding domain (PTB)"/>
    <property type="match status" value="1"/>
</dbReference>
<dbReference type="InterPro" id="IPR000719">
    <property type="entry name" value="Prot_kinase_dom"/>
</dbReference>
<dbReference type="Pfam" id="PF00780">
    <property type="entry name" value="CNH"/>
    <property type="match status" value="1"/>
</dbReference>
<feature type="compositionally biased region" description="Pro residues" evidence="1">
    <location>
        <begin position="669"/>
        <end position="683"/>
    </location>
</feature>
<dbReference type="Gene3D" id="1.20.900.10">
    <property type="entry name" value="Dbl homology (DH) domain"/>
    <property type="match status" value="1"/>
</dbReference>
<dbReference type="GO" id="GO:0005524">
    <property type="term" value="F:ATP binding"/>
    <property type="evidence" value="ECO:0007669"/>
    <property type="project" value="InterPro"/>
</dbReference>
<reference evidence="5 6" key="1">
    <citation type="journal article" date="2011" name="PLoS Pathog.">
        <title>Endophytic Life Strategies Decoded by Genome and Transcriptome Analyses of the Mutualistic Root Symbiont Piriformospora indica.</title>
        <authorList>
            <person name="Zuccaro A."/>
            <person name="Lahrmann U."/>
            <person name="Guldener U."/>
            <person name="Langen G."/>
            <person name="Pfiffi S."/>
            <person name="Biedenkopf D."/>
            <person name="Wong P."/>
            <person name="Samans B."/>
            <person name="Grimm C."/>
            <person name="Basiewicz M."/>
            <person name="Murat C."/>
            <person name="Martin F."/>
            <person name="Kogel K.H."/>
        </authorList>
    </citation>
    <scope>NUCLEOTIDE SEQUENCE [LARGE SCALE GENOMIC DNA]</scope>
    <source>
        <strain evidence="5 6">DSM 11827</strain>
    </source>
</reference>
<dbReference type="STRING" id="1109443.G4TMD1"/>
<accession>G4TMD1</accession>
<evidence type="ECO:0000259" key="4">
    <source>
        <dbReference type="PROSITE" id="PS50219"/>
    </source>
</evidence>
<gene>
    <name evidence="5" type="ORF">PIIN_06408</name>
</gene>
<proteinExistence type="predicted"/>
<evidence type="ECO:0000313" key="6">
    <source>
        <dbReference type="Proteomes" id="UP000007148"/>
    </source>
</evidence>
<dbReference type="PANTHER" id="PTHR44329">
    <property type="entry name" value="SERINE/THREONINE-PROTEIN KINASE TNNI3K-RELATED"/>
    <property type="match status" value="1"/>
</dbReference>
<dbReference type="InterPro" id="IPR008266">
    <property type="entry name" value="Tyr_kinase_AS"/>
</dbReference>
<evidence type="ECO:0000313" key="5">
    <source>
        <dbReference type="EMBL" id="CCA72473.1"/>
    </source>
</evidence>
<dbReference type="OrthoDB" id="122279at2759"/>
<dbReference type="HOGENOM" id="CLU_242498_0_0_1"/>
<dbReference type="GO" id="GO:0004674">
    <property type="term" value="F:protein serine/threonine kinase activity"/>
    <property type="evidence" value="ECO:0007669"/>
    <property type="project" value="TreeGrafter"/>
</dbReference>